<keyword evidence="1" id="KW-0963">Cytoplasm</keyword>
<evidence type="ECO:0000256" key="7">
    <source>
        <dbReference type="PIRSR" id="PIRSR005902-1"/>
    </source>
</evidence>
<accession>A0A175VGZ8</accession>
<organism evidence="8 9">
    <name type="scientific">Aeromonas enteropelogenes</name>
    <name type="common">Aeromonas trota</name>
    <dbReference type="NCBI Taxonomy" id="29489"/>
    <lineage>
        <taxon>Bacteria</taxon>
        <taxon>Pseudomonadati</taxon>
        <taxon>Pseudomonadota</taxon>
        <taxon>Gammaproteobacteria</taxon>
        <taxon>Aeromonadales</taxon>
        <taxon>Aeromonadaceae</taxon>
        <taxon>Aeromonas</taxon>
    </lineage>
</organism>
<dbReference type="InterPro" id="IPR050891">
    <property type="entry name" value="TatD-type_Hydrolase"/>
</dbReference>
<evidence type="ECO:0000256" key="3">
    <source>
        <dbReference type="ARBA" id="ARBA00022723"/>
    </source>
</evidence>
<keyword evidence="6" id="KW-0460">Magnesium</keyword>
<evidence type="ECO:0000256" key="1">
    <source>
        <dbReference type="ARBA" id="ARBA00022490"/>
    </source>
</evidence>
<dbReference type="InterPro" id="IPR001130">
    <property type="entry name" value="TatD-like"/>
</dbReference>
<comment type="caution">
    <text evidence="8">The sequence shown here is derived from an EMBL/GenBank/DDBJ whole genome shotgun (WGS) entry which is preliminary data.</text>
</comment>
<evidence type="ECO:0000256" key="6">
    <source>
        <dbReference type="ARBA" id="ARBA00022842"/>
    </source>
</evidence>
<gene>
    <name evidence="8" type="ORF">LCR_00060</name>
</gene>
<feature type="binding site" evidence="7">
    <location>
        <position position="128"/>
    </location>
    <ligand>
        <name>a divalent metal cation</name>
        <dbReference type="ChEBI" id="CHEBI:60240"/>
        <label>2</label>
    </ligand>
</feature>
<feature type="binding site" evidence="7">
    <location>
        <position position="153"/>
    </location>
    <ligand>
        <name>a divalent metal cation</name>
        <dbReference type="ChEBI" id="CHEBI:60240"/>
        <label>2</label>
    </ligand>
</feature>
<dbReference type="CDD" id="cd01310">
    <property type="entry name" value="TatD_DNAse"/>
    <property type="match status" value="1"/>
</dbReference>
<dbReference type="PANTHER" id="PTHR10060">
    <property type="entry name" value="TATD FAMILY DEOXYRIBONUCLEASE"/>
    <property type="match status" value="1"/>
</dbReference>
<sequence>MIDIGLNLISSQFAGEQPELVARARAAGVEALILTGTDLAGSRESAELAARWPGYCFSTAGVHPHDAKSVDEATLPALRELAALPQVVAIGECGLDYNRDFSPRPVQDAVFDAQLALAAELGMPVFLHCRDAHTRFIEILRPWLPRLPGAVLHCFTGSDEELDECLALGLHIGVTGWLCDERRGQPLREQVARIPAGRLMIETDAPYLVPRDLKPRPKRNEPAFLPHIAQVVAACRGEAPEALLAHTRATSAAFFQLPLLE</sequence>
<feature type="binding site" evidence="7">
    <location>
        <position position="92"/>
    </location>
    <ligand>
        <name>a divalent metal cation</name>
        <dbReference type="ChEBI" id="CHEBI:60240"/>
        <label>1</label>
    </ligand>
</feature>
<dbReference type="GO" id="GO:0004527">
    <property type="term" value="F:exonuclease activity"/>
    <property type="evidence" value="ECO:0007669"/>
    <property type="project" value="UniProtKB-KW"/>
</dbReference>
<dbReference type="PANTHER" id="PTHR10060:SF15">
    <property type="entry name" value="DEOXYRIBONUCLEASE TATDN1"/>
    <property type="match status" value="1"/>
</dbReference>
<dbReference type="EMBL" id="JMGO02000011">
    <property type="protein sequence ID" value="KXU79242.1"/>
    <property type="molecule type" value="Genomic_DNA"/>
</dbReference>
<evidence type="ECO:0000313" key="8">
    <source>
        <dbReference type="EMBL" id="KXU79242.1"/>
    </source>
</evidence>
<proteinExistence type="predicted"/>
<dbReference type="PIRSF" id="PIRSF005902">
    <property type="entry name" value="DNase_TatD"/>
    <property type="match status" value="1"/>
</dbReference>
<dbReference type="RefSeq" id="WP_026456310.1">
    <property type="nucleotide sequence ID" value="NZ_JAAKHR010000024.1"/>
</dbReference>
<dbReference type="AlphaFoldDB" id="A0A175VGZ8"/>
<name>A0A175VGZ8_AEREN</name>
<keyword evidence="3 7" id="KW-0479">Metal-binding</keyword>
<dbReference type="Gene3D" id="3.20.20.140">
    <property type="entry name" value="Metal-dependent hydrolases"/>
    <property type="match status" value="1"/>
</dbReference>
<dbReference type="InterPro" id="IPR032466">
    <property type="entry name" value="Metal_Hydrolase"/>
</dbReference>
<dbReference type="SUPFAM" id="SSF51556">
    <property type="entry name" value="Metallo-dependent hydrolases"/>
    <property type="match status" value="1"/>
</dbReference>
<dbReference type="Pfam" id="PF01026">
    <property type="entry name" value="TatD_DNase"/>
    <property type="match status" value="1"/>
</dbReference>
<dbReference type="Proteomes" id="UP000078435">
    <property type="component" value="Unassembled WGS sequence"/>
</dbReference>
<protein>
    <submittedName>
        <fullName evidence="8">Hydrolase TatD</fullName>
    </submittedName>
</protein>
<evidence type="ECO:0000256" key="5">
    <source>
        <dbReference type="ARBA" id="ARBA00022839"/>
    </source>
</evidence>
<evidence type="ECO:0000256" key="2">
    <source>
        <dbReference type="ARBA" id="ARBA00022722"/>
    </source>
</evidence>
<feature type="binding site" evidence="7">
    <location>
        <position position="204"/>
    </location>
    <ligand>
        <name>a divalent metal cation</name>
        <dbReference type="ChEBI" id="CHEBI:60240"/>
        <label>1</label>
    </ligand>
</feature>
<keyword evidence="5" id="KW-0269">Exonuclease</keyword>
<keyword evidence="2" id="KW-0540">Nuclease</keyword>
<dbReference type="OrthoDB" id="9810005at2"/>
<dbReference type="FunFam" id="3.20.20.140:FF:000018">
    <property type="entry name" value="3'-5' ssDNA/RNA exonuclease TatD"/>
    <property type="match status" value="1"/>
</dbReference>
<keyword evidence="4 8" id="KW-0378">Hydrolase</keyword>
<evidence type="ECO:0000313" key="9">
    <source>
        <dbReference type="Proteomes" id="UP000078435"/>
    </source>
</evidence>
<dbReference type="GO" id="GO:0046872">
    <property type="term" value="F:metal ion binding"/>
    <property type="evidence" value="ECO:0007669"/>
    <property type="project" value="UniProtKB-KW"/>
</dbReference>
<reference evidence="8 9" key="1">
    <citation type="submission" date="2016-02" db="EMBL/GenBank/DDBJ databases">
        <title>Draft genome sequence of Aeromonas trota strain 1999lcr isolated from cerebrospinal fluid (CSF).</title>
        <authorList>
            <person name="Dallagassa C.B."/>
            <person name="Prediger K.C."/>
            <person name="Weiss V.A."/>
            <person name="Assis F.E."/>
            <person name="Baura V."/>
            <person name="Cruz L.M."/>
            <person name="Souza E.M."/>
            <person name="Pedrosa F.O."/>
            <person name="Fadel-Picheth C.M."/>
        </authorList>
    </citation>
    <scope>NUCLEOTIDE SEQUENCE [LARGE SCALE GENOMIC DNA]</scope>
    <source>
        <strain evidence="8 9">1999lcr</strain>
    </source>
</reference>
<dbReference type="STRING" id="29489.VL01_16425"/>
<evidence type="ECO:0000256" key="4">
    <source>
        <dbReference type="ARBA" id="ARBA00022801"/>
    </source>
</evidence>